<evidence type="ECO:0000313" key="3">
    <source>
        <dbReference type="Proteomes" id="UP000422764"/>
    </source>
</evidence>
<reference evidence="2 3" key="1">
    <citation type="submission" date="2019-12" db="EMBL/GenBank/DDBJ databases">
        <title>Genome sequenceing of Clostridium bovifaecis.</title>
        <authorList>
            <person name="Yao Y."/>
        </authorList>
    </citation>
    <scope>NUCLEOTIDE SEQUENCE [LARGE SCALE GENOMIC DNA]</scope>
    <source>
        <strain evidence="2 3">BXX</strain>
    </source>
</reference>
<dbReference type="AlphaFoldDB" id="A0A6I6FC25"/>
<dbReference type="Proteomes" id="UP000422764">
    <property type="component" value="Chromosome"/>
</dbReference>
<evidence type="ECO:0000313" key="2">
    <source>
        <dbReference type="EMBL" id="QGU95355.1"/>
    </source>
</evidence>
<dbReference type="PROSITE" id="PS51832">
    <property type="entry name" value="HD_GYP"/>
    <property type="match status" value="1"/>
</dbReference>
<feature type="domain" description="HD-GYP" evidence="1">
    <location>
        <begin position="1"/>
        <end position="41"/>
    </location>
</feature>
<name>A0A6I6FC25_9CLOT</name>
<dbReference type="Pfam" id="PF13487">
    <property type="entry name" value="HD_5"/>
    <property type="match status" value="1"/>
</dbReference>
<organism evidence="2 3">
    <name type="scientific">Clostridium bovifaecis</name>
    <dbReference type="NCBI Taxonomy" id="2184719"/>
    <lineage>
        <taxon>Bacteria</taxon>
        <taxon>Bacillati</taxon>
        <taxon>Bacillota</taxon>
        <taxon>Clostridia</taxon>
        <taxon>Eubacteriales</taxon>
        <taxon>Clostridiaceae</taxon>
        <taxon>Clostridium</taxon>
    </lineage>
</organism>
<proteinExistence type="predicted"/>
<gene>
    <name evidence="2" type="ORF">GOM49_09875</name>
</gene>
<accession>A0A6I6FC25</accession>
<dbReference type="InterPro" id="IPR037522">
    <property type="entry name" value="HD_GYP_dom"/>
</dbReference>
<dbReference type="EMBL" id="CP046522">
    <property type="protein sequence ID" value="QGU95355.1"/>
    <property type="molecule type" value="Genomic_DNA"/>
</dbReference>
<protein>
    <recommendedName>
        <fullName evidence="1">HD-GYP domain-containing protein</fullName>
    </recommendedName>
</protein>
<dbReference type="Gene3D" id="1.10.3210.10">
    <property type="entry name" value="Hypothetical protein af1432"/>
    <property type="match status" value="1"/>
</dbReference>
<keyword evidence="3" id="KW-1185">Reference proteome</keyword>
<sequence length="41" mass="4642">MRYSEIGHRMALSSDDLRPIAEGILSHNKKWDGTGYPRGLI</sequence>
<evidence type="ECO:0000259" key="1">
    <source>
        <dbReference type="PROSITE" id="PS51832"/>
    </source>
</evidence>